<dbReference type="SMART" id="SM00347">
    <property type="entry name" value="HTH_MARR"/>
    <property type="match status" value="1"/>
</dbReference>
<dbReference type="Pfam" id="PF13412">
    <property type="entry name" value="HTH_24"/>
    <property type="match status" value="1"/>
</dbReference>
<dbReference type="RefSeq" id="WP_273950659.1">
    <property type="nucleotide sequence ID" value="NZ_JAQSIP010000003.1"/>
</dbReference>
<dbReference type="SUPFAM" id="SSF46785">
    <property type="entry name" value="Winged helix' DNA-binding domain"/>
    <property type="match status" value="1"/>
</dbReference>
<name>A0ABT5MXT6_9BURK</name>
<dbReference type="NCBIfam" id="TIGR04176">
    <property type="entry name" value="MarR_EPS"/>
    <property type="match status" value="1"/>
</dbReference>
<gene>
    <name evidence="2" type="ORF">PSQ40_08715</name>
</gene>
<evidence type="ECO:0000259" key="1">
    <source>
        <dbReference type="SMART" id="SM00347"/>
    </source>
</evidence>
<reference evidence="2 3" key="1">
    <citation type="submission" date="2023-02" db="EMBL/GenBank/DDBJ databases">
        <title>Bacterial whole genomic sequence of Curvibacter sp. HBC61.</title>
        <authorList>
            <person name="Le V."/>
            <person name="Ko S.-R."/>
            <person name="Ahn C.-Y."/>
            <person name="Oh H.-M."/>
        </authorList>
    </citation>
    <scope>NUCLEOTIDE SEQUENCE [LARGE SCALE GENOMIC DNA]</scope>
    <source>
        <strain evidence="2 3">HBC61</strain>
    </source>
</reference>
<dbReference type="Proteomes" id="UP001528673">
    <property type="component" value="Unassembled WGS sequence"/>
</dbReference>
<dbReference type="InterPro" id="IPR000835">
    <property type="entry name" value="HTH_MarR-typ"/>
</dbReference>
<dbReference type="InterPro" id="IPR036388">
    <property type="entry name" value="WH-like_DNA-bd_sf"/>
</dbReference>
<organism evidence="2 3">
    <name type="scientific">Curvibacter cyanobacteriorum</name>
    <dbReference type="NCBI Taxonomy" id="3026422"/>
    <lineage>
        <taxon>Bacteria</taxon>
        <taxon>Pseudomonadati</taxon>
        <taxon>Pseudomonadota</taxon>
        <taxon>Betaproteobacteria</taxon>
        <taxon>Burkholderiales</taxon>
        <taxon>Comamonadaceae</taxon>
        <taxon>Curvibacter</taxon>
    </lineage>
</organism>
<keyword evidence="3" id="KW-1185">Reference proteome</keyword>
<feature type="domain" description="HTH marR-type" evidence="1">
    <location>
        <begin position="7"/>
        <end position="108"/>
    </location>
</feature>
<dbReference type="InterPro" id="IPR026433">
    <property type="entry name" value="MarR_EPS"/>
</dbReference>
<dbReference type="InterPro" id="IPR036390">
    <property type="entry name" value="WH_DNA-bd_sf"/>
</dbReference>
<evidence type="ECO:0000313" key="2">
    <source>
        <dbReference type="EMBL" id="MDD0838652.1"/>
    </source>
</evidence>
<dbReference type="Gene3D" id="1.10.10.10">
    <property type="entry name" value="Winged helix-like DNA-binding domain superfamily/Winged helix DNA-binding domain"/>
    <property type="match status" value="1"/>
</dbReference>
<proteinExistence type="predicted"/>
<evidence type="ECO:0000313" key="3">
    <source>
        <dbReference type="Proteomes" id="UP001528673"/>
    </source>
</evidence>
<sequence length="128" mass="14487">MTSRQARIQEDTDFRVLRILQDNPDLTQRELADRLGVSVGGLNYCLKALIDKGWVKVQNFSESKNKFGYVYLLTPSGLSHKAALTGRFLKRKLEEYEALQAEIDALRQEIRDMPPATAADKSPREGTC</sequence>
<accession>A0ABT5MXT6</accession>
<dbReference type="EMBL" id="JAQSIP010000003">
    <property type="protein sequence ID" value="MDD0838652.1"/>
    <property type="molecule type" value="Genomic_DNA"/>
</dbReference>
<protein>
    <submittedName>
        <fullName evidence="2">MarR family EPS-associated transcriptional regulator</fullName>
    </submittedName>
</protein>
<comment type="caution">
    <text evidence="2">The sequence shown here is derived from an EMBL/GenBank/DDBJ whole genome shotgun (WGS) entry which is preliminary data.</text>
</comment>